<keyword evidence="5" id="KW-0319">Glycerol metabolism</keyword>
<dbReference type="AlphaFoldDB" id="A0AAU8G454"/>
<gene>
    <name evidence="9" type="primary">glpK</name>
    <name evidence="9" type="ORF">ABRQ22_05020</name>
</gene>
<dbReference type="PIRSF" id="PIRSF000538">
    <property type="entry name" value="GlpK"/>
    <property type="match status" value="1"/>
</dbReference>
<dbReference type="InterPro" id="IPR000577">
    <property type="entry name" value="Carb_kinase_FGGY"/>
</dbReference>
<evidence type="ECO:0000259" key="8">
    <source>
        <dbReference type="Pfam" id="PF02782"/>
    </source>
</evidence>
<sequence length="501" mass="54373">MTKYILGIDEGTTSARTFVIDEEGTVLGLGQAELTQHYPRSGWIEHDPQEIVTTQYETMRAAMRQAGIQPADLSAIGLTNQRQTALVWEKDTGRPIYNAIVWASRHSVDIVEQWVAEGHGETIRSKTGRTPDAFYSASKIRWILDAVPGAQERAEKGELLAGTIDTWLVWNLTGREAFVTDYSNGAETMMMNLETLDWDDELLSIYGIPRVMLPRIVPSDTVVGDAAPSFGAPVPIAANMGDQQAGLFGQAAFKPGQAKMTYGTAGVLNINAGSSTAYVPGLTTTAAWGVGGDIAYEIEGVVYAMGKTMQWLRDDMKLIHAAPDSEWYAGQVASTEGVYLVPAFTGLGAPDWDSYARAAIVGISNATNRLHIIRAGVESMVYQTRDLVQAALDQSDITIPEIRVDGGAVKNNLLCQMTADITGIPVIRPRVQEATIYGAMLMAGIATGVYGSLDEVSSRWQQDRVFEPAMSRDQADTLYAGWREARELTKGWARKVPGAAA</sequence>
<reference evidence="9" key="1">
    <citation type="submission" date="2024-06" db="EMBL/GenBank/DDBJ databases">
        <title>Complete genome sequence of the cellulolytic actinobacterium, Cellulosimicrobium ES-005.</title>
        <authorList>
            <person name="Matthews C.T."/>
            <person name="Underwood K.D."/>
            <person name="Ghanchi K.M."/>
            <person name="Fields S.D."/>
            <person name="Gardner S.G."/>
        </authorList>
    </citation>
    <scope>NUCLEOTIDE SEQUENCE</scope>
    <source>
        <strain evidence="9">ES-005</strain>
    </source>
</reference>
<organism evidence="9">
    <name type="scientific">Cellulosimicrobium sp. ES-005</name>
    <dbReference type="NCBI Taxonomy" id="3163031"/>
    <lineage>
        <taxon>Bacteria</taxon>
        <taxon>Bacillati</taxon>
        <taxon>Actinomycetota</taxon>
        <taxon>Actinomycetes</taxon>
        <taxon>Micrococcales</taxon>
        <taxon>Promicromonosporaceae</taxon>
        <taxon>Cellulosimicrobium</taxon>
    </lineage>
</organism>
<keyword evidence="2 9" id="KW-0808">Transferase</keyword>
<evidence type="ECO:0000313" key="9">
    <source>
        <dbReference type="EMBL" id="XCH31053.1"/>
    </source>
</evidence>
<keyword evidence="6" id="KW-0067">ATP-binding</keyword>
<dbReference type="PANTHER" id="PTHR10196">
    <property type="entry name" value="SUGAR KINASE"/>
    <property type="match status" value="1"/>
</dbReference>
<feature type="domain" description="Carbohydrate kinase FGGY C-terminal" evidence="8">
    <location>
        <begin position="259"/>
        <end position="446"/>
    </location>
</feature>
<evidence type="ECO:0000256" key="4">
    <source>
        <dbReference type="ARBA" id="ARBA00022777"/>
    </source>
</evidence>
<evidence type="ECO:0000256" key="5">
    <source>
        <dbReference type="ARBA" id="ARBA00022798"/>
    </source>
</evidence>
<comment type="similarity">
    <text evidence="1">Belongs to the FGGY kinase family.</text>
</comment>
<protein>
    <submittedName>
        <fullName evidence="9">Glycerol kinase GlpK</fullName>
        <ecNumber evidence="9">2.7.1.30</ecNumber>
    </submittedName>
</protein>
<feature type="domain" description="Carbohydrate kinase FGGY N-terminal" evidence="7">
    <location>
        <begin position="4"/>
        <end position="249"/>
    </location>
</feature>
<evidence type="ECO:0000256" key="3">
    <source>
        <dbReference type="ARBA" id="ARBA00022741"/>
    </source>
</evidence>
<dbReference type="NCBIfam" id="NF000756">
    <property type="entry name" value="PRK00047.1"/>
    <property type="match status" value="1"/>
</dbReference>
<dbReference type="PANTHER" id="PTHR10196:SF69">
    <property type="entry name" value="GLYCEROL KINASE"/>
    <property type="match status" value="1"/>
</dbReference>
<keyword evidence="4 9" id="KW-0418">Kinase</keyword>
<keyword evidence="3" id="KW-0547">Nucleotide-binding</keyword>
<dbReference type="EC" id="2.7.1.30" evidence="9"/>
<dbReference type="InterPro" id="IPR018484">
    <property type="entry name" value="FGGY_N"/>
</dbReference>
<name>A0AAU8G454_9MICO</name>
<dbReference type="Pfam" id="PF02782">
    <property type="entry name" value="FGGY_C"/>
    <property type="match status" value="1"/>
</dbReference>
<dbReference type="GO" id="GO:0005829">
    <property type="term" value="C:cytosol"/>
    <property type="evidence" value="ECO:0007669"/>
    <property type="project" value="TreeGrafter"/>
</dbReference>
<evidence type="ECO:0000256" key="1">
    <source>
        <dbReference type="ARBA" id="ARBA00009156"/>
    </source>
</evidence>
<accession>A0AAU8G454</accession>
<dbReference type="GO" id="GO:0005524">
    <property type="term" value="F:ATP binding"/>
    <property type="evidence" value="ECO:0007669"/>
    <property type="project" value="UniProtKB-KW"/>
</dbReference>
<dbReference type="InterPro" id="IPR043129">
    <property type="entry name" value="ATPase_NBD"/>
</dbReference>
<dbReference type="Gene3D" id="3.30.420.40">
    <property type="match status" value="2"/>
</dbReference>
<dbReference type="Pfam" id="PF00370">
    <property type="entry name" value="FGGY_N"/>
    <property type="match status" value="1"/>
</dbReference>
<dbReference type="RefSeq" id="WP_253053467.1">
    <property type="nucleotide sequence ID" value="NZ_CP159290.1"/>
</dbReference>
<dbReference type="CDD" id="cd07769">
    <property type="entry name" value="ASKHA_NBD_FGGY_GK"/>
    <property type="match status" value="1"/>
</dbReference>
<evidence type="ECO:0000256" key="6">
    <source>
        <dbReference type="ARBA" id="ARBA00022840"/>
    </source>
</evidence>
<dbReference type="SUPFAM" id="SSF53067">
    <property type="entry name" value="Actin-like ATPase domain"/>
    <property type="match status" value="2"/>
</dbReference>
<dbReference type="GO" id="GO:0006071">
    <property type="term" value="P:glycerol metabolic process"/>
    <property type="evidence" value="ECO:0007669"/>
    <property type="project" value="UniProtKB-KW"/>
</dbReference>
<evidence type="ECO:0000256" key="2">
    <source>
        <dbReference type="ARBA" id="ARBA00022679"/>
    </source>
</evidence>
<evidence type="ECO:0000259" key="7">
    <source>
        <dbReference type="Pfam" id="PF00370"/>
    </source>
</evidence>
<proteinExistence type="inferred from homology"/>
<dbReference type="GO" id="GO:0004370">
    <property type="term" value="F:glycerol kinase activity"/>
    <property type="evidence" value="ECO:0007669"/>
    <property type="project" value="UniProtKB-EC"/>
</dbReference>
<dbReference type="EMBL" id="CP159290">
    <property type="protein sequence ID" value="XCH31053.1"/>
    <property type="molecule type" value="Genomic_DNA"/>
</dbReference>
<dbReference type="InterPro" id="IPR018485">
    <property type="entry name" value="FGGY_C"/>
</dbReference>
<dbReference type="FunFam" id="3.30.420.40:FF:000008">
    <property type="entry name" value="Glycerol kinase"/>
    <property type="match status" value="1"/>
</dbReference>